<dbReference type="OrthoDB" id="5772781at2759"/>
<dbReference type="Pfam" id="PF03881">
    <property type="entry name" value="Fructosamin_kin"/>
    <property type="match status" value="1"/>
</dbReference>
<comment type="caution">
    <text evidence="4">The sequence shown here is derived from an EMBL/GenBank/DDBJ whole genome shotgun (WGS) entry which is preliminary data.</text>
</comment>
<protein>
    <recommendedName>
        <fullName evidence="1">protein-ribulosamine 3-kinase</fullName>
        <ecNumber evidence="1">2.7.1.172</ecNumber>
    </recommendedName>
</protein>
<keyword evidence="5" id="KW-1185">Reference proteome</keyword>
<dbReference type="Proteomes" id="UP001165122">
    <property type="component" value="Unassembled WGS sequence"/>
</dbReference>
<feature type="chain" id="PRO_5040986195" description="protein-ribulosamine 3-kinase" evidence="3">
    <location>
        <begin position="30"/>
        <end position="346"/>
    </location>
</feature>
<dbReference type="Gene3D" id="3.90.1200.10">
    <property type="match status" value="1"/>
</dbReference>
<dbReference type="EMBL" id="BRXW01000418">
    <property type="protein sequence ID" value="GMH52438.1"/>
    <property type="molecule type" value="Genomic_DNA"/>
</dbReference>
<dbReference type="InterPro" id="IPR016477">
    <property type="entry name" value="Fructo-/Ketosamine-3-kinase"/>
</dbReference>
<reference evidence="5" key="1">
    <citation type="journal article" date="2023" name="Commun. Biol.">
        <title>Genome analysis of Parmales, the sister group of diatoms, reveals the evolutionary specialization of diatoms from phago-mixotrophs to photoautotrophs.</title>
        <authorList>
            <person name="Ban H."/>
            <person name="Sato S."/>
            <person name="Yoshikawa S."/>
            <person name="Yamada K."/>
            <person name="Nakamura Y."/>
            <person name="Ichinomiya M."/>
            <person name="Sato N."/>
            <person name="Blanc-Mathieu R."/>
            <person name="Endo H."/>
            <person name="Kuwata A."/>
            <person name="Ogata H."/>
        </authorList>
    </citation>
    <scope>NUCLEOTIDE SEQUENCE [LARGE SCALE GENOMIC DNA]</scope>
    <source>
        <strain evidence="5">NIES 3700</strain>
    </source>
</reference>
<evidence type="ECO:0000256" key="3">
    <source>
        <dbReference type="SAM" id="SignalP"/>
    </source>
</evidence>
<dbReference type="PANTHER" id="PTHR12149:SF8">
    <property type="entry name" value="PROTEIN-RIBULOSAMINE 3-KINASE"/>
    <property type="match status" value="1"/>
</dbReference>
<accession>A0A9W7DVQ5</accession>
<dbReference type="PANTHER" id="PTHR12149">
    <property type="entry name" value="FRUCTOSAMINE 3 KINASE-RELATED PROTEIN"/>
    <property type="match status" value="1"/>
</dbReference>
<dbReference type="GO" id="GO:0102193">
    <property type="term" value="F:protein-ribulosamine 3-kinase activity"/>
    <property type="evidence" value="ECO:0007669"/>
    <property type="project" value="UniProtKB-EC"/>
</dbReference>
<evidence type="ECO:0000313" key="5">
    <source>
        <dbReference type="Proteomes" id="UP001165122"/>
    </source>
</evidence>
<organism evidence="4 5">
    <name type="scientific">Triparma laevis f. longispina</name>
    <dbReference type="NCBI Taxonomy" id="1714387"/>
    <lineage>
        <taxon>Eukaryota</taxon>
        <taxon>Sar</taxon>
        <taxon>Stramenopiles</taxon>
        <taxon>Ochrophyta</taxon>
        <taxon>Bolidophyceae</taxon>
        <taxon>Parmales</taxon>
        <taxon>Triparmaceae</taxon>
        <taxon>Triparma</taxon>
    </lineage>
</organism>
<dbReference type="AlphaFoldDB" id="A0A9W7DVQ5"/>
<dbReference type="SUPFAM" id="SSF56112">
    <property type="entry name" value="Protein kinase-like (PK-like)"/>
    <property type="match status" value="1"/>
</dbReference>
<dbReference type="InterPro" id="IPR011009">
    <property type="entry name" value="Kinase-like_dom_sf"/>
</dbReference>
<evidence type="ECO:0000313" key="4">
    <source>
        <dbReference type="EMBL" id="GMH52438.1"/>
    </source>
</evidence>
<proteinExistence type="predicted"/>
<dbReference type="EC" id="2.7.1.172" evidence="1"/>
<gene>
    <name evidence="4" type="ORF">TrLO_g7796</name>
</gene>
<evidence type="ECO:0000256" key="2">
    <source>
        <dbReference type="ARBA" id="ARBA00048655"/>
    </source>
</evidence>
<feature type="signal peptide" evidence="3">
    <location>
        <begin position="1"/>
        <end position="29"/>
    </location>
</feature>
<keyword evidence="3" id="KW-0732">Signal</keyword>
<comment type="catalytic activity">
    <reaction evidence="2">
        <text>N(6)-D-ribulosyl-L-lysyl-[protein] + ATP = N(6)-(3-O-phospho-D-ribulosyl)-L-lysyl-[protein] + ADP + H(+)</text>
        <dbReference type="Rhea" id="RHEA:48432"/>
        <dbReference type="Rhea" id="RHEA-COMP:12103"/>
        <dbReference type="Rhea" id="RHEA-COMP:12104"/>
        <dbReference type="ChEBI" id="CHEBI:15378"/>
        <dbReference type="ChEBI" id="CHEBI:30616"/>
        <dbReference type="ChEBI" id="CHEBI:90418"/>
        <dbReference type="ChEBI" id="CHEBI:90420"/>
        <dbReference type="ChEBI" id="CHEBI:456216"/>
        <dbReference type="EC" id="2.7.1.172"/>
    </reaction>
    <physiologicalReaction direction="left-to-right" evidence="2">
        <dbReference type="Rhea" id="RHEA:48433"/>
    </physiologicalReaction>
</comment>
<sequence>MLRTLRIPHQLLLARFFIISILLSHCVSGFKQSFAPHTCRGLSNCIGSRSSTTLMTLLEDVASALKTGQLDAKGGGGGSGFASTGVCEDTSTSKHYFYKKGSGSADEKMLHAEFEGVKEMFQTNTIRVPEPLAFGSKDEYESGPFVVFEYLDIGGGGDGKEMGRKLALMHKCLSKNGKFGFHIDNTIGATPQKNDWENTWSDFFTKHRYHAMLSKCSNLGFSDSEVLEIEQIIRDVLSETDVVPSLLHGDLWGGNRAFTNTGEPVIYDPATYYGDREADIAMTQLFGGFGGDFLSGYNDEYPLQPNFESRKMIYNWYHIANHYVLFGGSYMNQARGMMSQIKALKK</sequence>
<dbReference type="Gene3D" id="3.30.200.20">
    <property type="entry name" value="Phosphorylase Kinase, domain 1"/>
    <property type="match status" value="1"/>
</dbReference>
<evidence type="ECO:0000256" key="1">
    <source>
        <dbReference type="ARBA" id="ARBA00011961"/>
    </source>
</evidence>
<name>A0A9W7DVQ5_9STRA</name>